<evidence type="ECO:0000313" key="2">
    <source>
        <dbReference type="Proteomes" id="UP000805649"/>
    </source>
</evidence>
<reference evidence="1 2" key="1">
    <citation type="journal article" date="2020" name="Phytopathology">
        <title>Genome Sequence Resources of Colletotrichum truncatum, C. plurivorum, C. musicola, and C. sojae: Four Species Pathogenic to Soybean (Glycine max).</title>
        <authorList>
            <person name="Rogerio F."/>
            <person name="Boufleur T.R."/>
            <person name="Ciampi-Guillardi M."/>
            <person name="Sukno S.A."/>
            <person name="Thon M.R."/>
            <person name="Massola Junior N.S."/>
            <person name="Baroncelli R."/>
        </authorList>
    </citation>
    <scope>NUCLEOTIDE SEQUENCE [LARGE SCALE GENOMIC DNA]</scope>
    <source>
        <strain evidence="1 2">CMES1059</strain>
    </source>
</reference>
<dbReference type="EMBL" id="VUJX02000014">
    <property type="protein sequence ID" value="KAL0929784.1"/>
    <property type="molecule type" value="Genomic_DNA"/>
</dbReference>
<gene>
    <name evidence="1" type="ORF">CTRU02_215214</name>
</gene>
<protein>
    <submittedName>
        <fullName evidence="1">Uncharacterized protein</fullName>
    </submittedName>
</protein>
<comment type="caution">
    <text evidence="1">The sequence shown here is derived from an EMBL/GenBank/DDBJ whole genome shotgun (WGS) entry which is preliminary data.</text>
</comment>
<accession>A0ACC3YD51</accession>
<proteinExistence type="predicted"/>
<keyword evidence="2" id="KW-1185">Reference proteome</keyword>
<name>A0ACC3YD51_COLTU</name>
<organism evidence="1 2">
    <name type="scientific">Colletotrichum truncatum</name>
    <name type="common">Anthracnose fungus</name>
    <name type="synonym">Colletotrichum capsici</name>
    <dbReference type="NCBI Taxonomy" id="5467"/>
    <lineage>
        <taxon>Eukaryota</taxon>
        <taxon>Fungi</taxon>
        <taxon>Dikarya</taxon>
        <taxon>Ascomycota</taxon>
        <taxon>Pezizomycotina</taxon>
        <taxon>Sordariomycetes</taxon>
        <taxon>Hypocreomycetidae</taxon>
        <taxon>Glomerellales</taxon>
        <taxon>Glomerellaceae</taxon>
        <taxon>Colletotrichum</taxon>
        <taxon>Colletotrichum truncatum species complex</taxon>
    </lineage>
</organism>
<evidence type="ECO:0000313" key="1">
    <source>
        <dbReference type="EMBL" id="KAL0929784.1"/>
    </source>
</evidence>
<dbReference type="Proteomes" id="UP000805649">
    <property type="component" value="Unassembled WGS sequence"/>
</dbReference>
<sequence>MGSPTKRPRDDFSHSASSDSITHDYDETPRPVKSHRPSLSGRTPSQRSAASSSRISPKKQLSERQNKPAPITVLQYAPDEARVPASLREIWREMARFSKGTKVIAKRLEADINTQRATYPQLDTIESWYYDDDAKRDELGPSPSVAQVLSVLDAAKVCSNEGYCEASWNMVVHLRVMQLAVPLYAAGSEGKVSFMPCPTAKIIDKYTDTRGPSRRVDFCMLLEPEAHAAEAIRAIQYQDDLLSMSINHTNYAPLRRRPIGLSIETKGHDEGLGDAKTQLLIWFAAQWQSLERLAHRLEPLQPLPDFLPGVIIEGHQWYFVASTKDKSETILWMKQLIGSTEEAIGVYSIVCALQYLSRWIRTVYWPVFQRYLLPPQPA</sequence>